<dbReference type="Pfam" id="PF12704">
    <property type="entry name" value="MacB_PCD"/>
    <property type="match status" value="1"/>
</dbReference>
<evidence type="ECO:0000313" key="11">
    <source>
        <dbReference type="EMBL" id="QCB29442.1"/>
    </source>
</evidence>
<proteinExistence type="inferred from homology"/>
<name>A0A4P7QI85_9CORY</name>
<dbReference type="AlphaFoldDB" id="A0A4P7QI85"/>
<organism evidence="11 12">
    <name type="scientific">Corynebacterium endometrii</name>
    <dbReference type="NCBI Taxonomy" id="2488819"/>
    <lineage>
        <taxon>Bacteria</taxon>
        <taxon>Bacillati</taxon>
        <taxon>Actinomycetota</taxon>
        <taxon>Actinomycetes</taxon>
        <taxon>Mycobacteriales</taxon>
        <taxon>Corynebacteriaceae</taxon>
        <taxon>Corynebacterium</taxon>
    </lineage>
</organism>
<feature type="transmembrane region" description="Helical" evidence="8">
    <location>
        <begin position="205"/>
        <end position="224"/>
    </location>
</feature>
<evidence type="ECO:0000256" key="8">
    <source>
        <dbReference type="SAM" id="Phobius"/>
    </source>
</evidence>
<evidence type="ECO:0000256" key="6">
    <source>
        <dbReference type="ARBA" id="ARBA00023136"/>
    </source>
</evidence>
<evidence type="ECO:0000259" key="9">
    <source>
        <dbReference type="Pfam" id="PF02687"/>
    </source>
</evidence>
<evidence type="ECO:0000256" key="5">
    <source>
        <dbReference type="ARBA" id="ARBA00022989"/>
    </source>
</evidence>
<reference evidence="11 12" key="1">
    <citation type="submission" date="2019-04" db="EMBL/GenBank/DDBJ databases">
        <title>Corynebacterium endometrii sp. nov., isolated from the uterus of a cow with endometritis.</title>
        <authorList>
            <person name="Ballas P."/>
            <person name="Ruckert C."/>
            <person name="Wagener K."/>
            <person name="Drillich M."/>
            <person name="Kaempfer P."/>
            <person name="Busse H.-J."/>
            <person name="Ehling-Schulz M."/>
        </authorList>
    </citation>
    <scope>NUCLEOTIDE SEQUENCE [LARGE SCALE GENOMIC DNA]</scope>
    <source>
        <strain evidence="11 12">LMM-1653</strain>
    </source>
</reference>
<evidence type="ECO:0000259" key="10">
    <source>
        <dbReference type="Pfam" id="PF12704"/>
    </source>
</evidence>
<evidence type="ECO:0000256" key="3">
    <source>
        <dbReference type="ARBA" id="ARBA00022475"/>
    </source>
</evidence>
<keyword evidence="3" id="KW-1003">Cell membrane</keyword>
<feature type="transmembrane region" description="Helical" evidence="8">
    <location>
        <begin position="251"/>
        <end position="277"/>
    </location>
</feature>
<protein>
    <submittedName>
        <fullName evidence="11">FtsX-like permease family protein</fullName>
    </submittedName>
</protein>
<accession>A0A4P7QI85</accession>
<comment type="subcellular location">
    <subcellularLocation>
        <location evidence="1">Cell membrane</location>
        <topology evidence="1">Multi-pass membrane protein</topology>
    </subcellularLocation>
</comment>
<keyword evidence="12" id="KW-1185">Reference proteome</keyword>
<dbReference type="KEGG" id="cee:CENDO_10960"/>
<gene>
    <name evidence="11" type="ORF">CENDO_10960</name>
</gene>
<evidence type="ECO:0000256" key="7">
    <source>
        <dbReference type="ARBA" id="ARBA00038076"/>
    </source>
</evidence>
<keyword evidence="5 8" id="KW-1133">Transmembrane helix</keyword>
<dbReference type="InterPro" id="IPR051125">
    <property type="entry name" value="ABC-4/HrtB_transporter"/>
</dbReference>
<dbReference type="PANTHER" id="PTHR43738:SF1">
    <property type="entry name" value="HEMIN TRANSPORT SYSTEM PERMEASE PROTEIN HRTB-RELATED"/>
    <property type="match status" value="1"/>
</dbReference>
<keyword evidence="4 8" id="KW-0812">Transmembrane</keyword>
<sequence length="321" mass="32227">MGVLGLITVLLIMLTGLTNGLGKQNTSALEALGPHSVVFKGEDASFTESAMDADDRRAFPGAVPLGVSQTRAESSQAAAGVAVFGLPAGTASPVGGIPGEGVLVPEETARDLGLAPGAEINLGGNRLTVAGVVPGLEYSHSPVVWVSTQAWRAVAHAPEGTNGTVLISNEELSEAAGYTVTDLPGSFEGLASYSSERGSLQAIQGFLYAISALVTVAFLAVWTIQRTRELAVLKALGASGKYLLRDSLAQAAIVLGVGAVGGMLVGLGLGALASGALPFELDWASVVAPAVGIFILGMGGALLATRKVAATNPLLAMGGIA</sequence>
<keyword evidence="2" id="KW-0813">Transport</keyword>
<evidence type="ECO:0000313" key="12">
    <source>
        <dbReference type="Proteomes" id="UP000296352"/>
    </source>
</evidence>
<dbReference type="InterPro" id="IPR025857">
    <property type="entry name" value="MacB_PCD"/>
</dbReference>
<feature type="domain" description="MacB-like periplasmic core" evidence="10">
    <location>
        <begin position="9"/>
        <end position="176"/>
    </location>
</feature>
<feature type="domain" description="ABC3 transporter permease C-terminal" evidence="9">
    <location>
        <begin position="206"/>
        <end position="313"/>
    </location>
</feature>
<dbReference type="Pfam" id="PF02687">
    <property type="entry name" value="FtsX"/>
    <property type="match status" value="1"/>
</dbReference>
<evidence type="ECO:0000256" key="1">
    <source>
        <dbReference type="ARBA" id="ARBA00004651"/>
    </source>
</evidence>
<keyword evidence="6 8" id="KW-0472">Membrane</keyword>
<evidence type="ECO:0000256" key="4">
    <source>
        <dbReference type="ARBA" id="ARBA00022692"/>
    </source>
</evidence>
<comment type="similarity">
    <text evidence="7">Belongs to the ABC-4 integral membrane protein family.</text>
</comment>
<dbReference type="PANTHER" id="PTHR43738">
    <property type="entry name" value="ABC TRANSPORTER, MEMBRANE PROTEIN"/>
    <property type="match status" value="1"/>
</dbReference>
<dbReference type="GO" id="GO:0005886">
    <property type="term" value="C:plasma membrane"/>
    <property type="evidence" value="ECO:0007669"/>
    <property type="project" value="UniProtKB-SubCell"/>
</dbReference>
<feature type="transmembrane region" description="Helical" evidence="8">
    <location>
        <begin position="283"/>
        <end position="304"/>
    </location>
</feature>
<evidence type="ECO:0000256" key="2">
    <source>
        <dbReference type="ARBA" id="ARBA00022448"/>
    </source>
</evidence>
<dbReference type="InterPro" id="IPR003838">
    <property type="entry name" value="ABC3_permease_C"/>
</dbReference>
<dbReference type="Proteomes" id="UP000296352">
    <property type="component" value="Chromosome"/>
</dbReference>
<dbReference type="EMBL" id="CP039247">
    <property type="protein sequence ID" value="QCB29442.1"/>
    <property type="molecule type" value="Genomic_DNA"/>
</dbReference>